<reference evidence="4 5" key="1">
    <citation type="journal article" date="2009" name="BMC Genomics">
        <title>Comparative genomics of the emerging human pathogen Photorhabdus asymbiotica with the insect pathogen Photorhabdus luminescens.</title>
        <authorList>
            <person name="Wilkinson P."/>
            <person name="Waterfield N.R."/>
            <person name="Crossman L."/>
            <person name="Corton C."/>
            <person name="Sanchez-Contreras M."/>
            <person name="Vlisidou I."/>
            <person name="Barron A."/>
            <person name="Bignell A."/>
            <person name="Clark L."/>
            <person name="Ormond D."/>
            <person name="Mayho M."/>
            <person name="Bason N."/>
            <person name="Smith F."/>
            <person name="Simmonds M."/>
            <person name="Churcher C."/>
            <person name="Harris D."/>
            <person name="Thompson N.R."/>
            <person name="Quail M."/>
            <person name="Parkhill J."/>
            <person name="ffrench-Constant R.H."/>
        </authorList>
    </citation>
    <scope>NUCLEOTIDE SEQUENCE [LARGE SCALE GENOMIC DNA]</scope>
    <source>
        <strain evidence="5">ATCC 43949 / 3105-77</strain>
    </source>
</reference>
<feature type="compositionally biased region" description="Basic and acidic residues" evidence="1">
    <location>
        <begin position="15"/>
        <end position="35"/>
    </location>
</feature>
<gene>
    <name evidence="4" type="primary">damX</name>
    <name evidence="4" type="ordered locus">PAU_00070</name>
</gene>
<dbReference type="GO" id="GO:0042834">
    <property type="term" value="F:peptidoglycan binding"/>
    <property type="evidence" value="ECO:0007669"/>
    <property type="project" value="InterPro"/>
</dbReference>
<evidence type="ECO:0000259" key="3">
    <source>
        <dbReference type="PROSITE" id="PS51724"/>
    </source>
</evidence>
<dbReference type="InterPro" id="IPR036680">
    <property type="entry name" value="SPOR-like_sf"/>
</dbReference>
<feature type="domain" description="SPOR" evidence="3">
    <location>
        <begin position="230"/>
        <end position="307"/>
    </location>
</feature>
<protein>
    <submittedName>
        <fullName evidence="4">Membrane protein</fullName>
    </submittedName>
</protein>
<dbReference type="KEGG" id="pay:PAU_00070"/>
<evidence type="ECO:0000256" key="1">
    <source>
        <dbReference type="SAM" id="MobiDB-lite"/>
    </source>
</evidence>
<proteinExistence type="predicted"/>
<feature type="transmembrane region" description="Helical" evidence="2">
    <location>
        <begin position="54"/>
        <end position="74"/>
    </location>
</feature>
<dbReference type="SUPFAM" id="SSF110997">
    <property type="entry name" value="Sporulation related repeat"/>
    <property type="match status" value="1"/>
</dbReference>
<evidence type="ECO:0000256" key="2">
    <source>
        <dbReference type="SAM" id="Phobius"/>
    </source>
</evidence>
<feature type="region of interest" description="Disordered" evidence="1">
    <location>
        <begin position="78"/>
        <end position="147"/>
    </location>
</feature>
<accession>C7BU01</accession>
<dbReference type="Gene3D" id="3.30.70.1070">
    <property type="entry name" value="Sporulation related repeat"/>
    <property type="match status" value="1"/>
</dbReference>
<dbReference type="InterPro" id="IPR007730">
    <property type="entry name" value="SPOR-like_dom"/>
</dbReference>
<dbReference type="PROSITE" id="PS51724">
    <property type="entry name" value="SPOR"/>
    <property type="match status" value="1"/>
</dbReference>
<dbReference type="eggNOG" id="COG3266">
    <property type="taxonomic scope" value="Bacteria"/>
</dbReference>
<feature type="compositionally biased region" description="Polar residues" evidence="1">
    <location>
        <begin position="106"/>
        <end position="118"/>
    </location>
</feature>
<feature type="compositionally biased region" description="Basic and acidic residues" evidence="1">
    <location>
        <begin position="194"/>
        <end position="206"/>
    </location>
</feature>
<dbReference type="AlphaFoldDB" id="C7BU01"/>
<keyword evidence="2" id="KW-1133">Transmembrane helix</keyword>
<dbReference type="Proteomes" id="UP000002747">
    <property type="component" value="Chromosome"/>
</dbReference>
<feature type="compositionally biased region" description="Polar residues" evidence="1">
    <location>
        <begin position="207"/>
        <end position="234"/>
    </location>
</feature>
<name>C7BU01_PHOAA</name>
<organism evidence="4 5">
    <name type="scientific">Photorhabdus asymbiotica subsp. asymbiotica (strain ATCC 43949 / 3105-77)</name>
    <name type="common">Xenorhabdus luminescens (strain 2)</name>
    <dbReference type="NCBI Taxonomy" id="553480"/>
    <lineage>
        <taxon>Bacteria</taxon>
        <taxon>Pseudomonadati</taxon>
        <taxon>Pseudomonadota</taxon>
        <taxon>Gammaproteobacteria</taxon>
        <taxon>Enterobacterales</taxon>
        <taxon>Morganellaceae</taxon>
        <taxon>Photorhabdus</taxon>
    </lineage>
</organism>
<dbReference type="Pfam" id="PF05036">
    <property type="entry name" value="SPOR"/>
    <property type="match status" value="1"/>
</dbReference>
<feature type="region of interest" description="Disordered" evidence="1">
    <location>
        <begin position="177"/>
        <end position="234"/>
    </location>
</feature>
<feature type="region of interest" description="Disordered" evidence="1">
    <location>
        <begin position="15"/>
        <end position="46"/>
    </location>
</feature>
<sequence>MAVLALFGGHMDEFKSENAQRADNEFRPDTSDRRPSRSRQQLNKPKFAISRQQMMIGVGILVLLLLIIAISSALKAPTEHEKQQSPNVAERNIDLSSSSAKKDDNGQSVTSENTTTDAMNRPQEIHVPPVSGTPMHPQPPQVNSGENQQIELSGNIPDVLTQQQSNINHAVQNLNKTQQPQTITPPPPVQQKSENIRPLKPEESTKSKPSTNHTTNSKNNVANTGNNLLKTPPNHYTLQLSSASRSDTLTSFAKKHNLTHYKVYETKRNGKTWFVLIHGNYRSVSEAKRAVSSLPDEIQAKKPWVRTMQQVQQDLRK</sequence>
<dbReference type="STRING" id="291112.PAU_00070"/>
<keyword evidence="2" id="KW-0472">Membrane</keyword>
<keyword evidence="2" id="KW-0812">Transmembrane</keyword>
<evidence type="ECO:0000313" key="4">
    <source>
        <dbReference type="EMBL" id="CAQ82163.1"/>
    </source>
</evidence>
<evidence type="ECO:0000313" key="5">
    <source>
        <dbReference type="Proteomes" id="UP000002747"/>
    </source>
</evidence>
<dbReference type="EMBL" id="FM162591">
    <property type="protein sequence ID" value="CAQ82163.1"/>
    <property type="molecule type" value="Genomic_DNA"/>
</dbReference>